<keyword evidence="2" id="KW-1185">Reference proteome</keyword>
<dbReference type="Proteomes" id="UP001176941">
    <property type="component" value="Chromosome 8"/>
</dbReference>
<proteinExistence type="predicted"/>
<name>A0ABN8ZYG1_RANTA</name>
<organism evidence="1 2">
    <name type="scientific">Rangifer tarandus platyrhynchus</name>
    <name type="common">Svalbard reindeer</name>
    <dbReference type="NCBI Taxonomy" id="3082113"/>
    <lineage>
        <taxon>Eukaryota</taxon>
        <taxon>Metazoa</taxon>
        <taxon>Chordata</taxon>
        <taxon>Craniata</taxon>
        <taxon>Vertebrata</taxon>
        <taxon>Euteleostomi</taxon>
        <taxon>Mammalia</taxon>
        <taxon>Eutheria</taxon>
        <taxon>Laurasiatheria</taxon>
        <taxon>Artiodactyla</taxon>
        <taxon>Ruminantia</taxon>
        <taxon>Pecora</taxon>
        <taxon>Cervidae</taxon>
        <taxon>Odocoileinae</taxon>
        <taxon>Rangifer</taxon>
    </lineage>
</organism>
<evidence type="ECO:0000313" key="1">
    <source>
        <dbReference type="EMBL" id="CAI9178475.1"/>
    </source>
</evidence>
<dbReference type="EMBL" id="OX459944">
    <property type="protein sequence ID" value="CAI9178475.1"/>
    <property type="molecule type" value="Genomic_DNA"/>
</dbReference>
<sequence>MRWPKYWSFNFSVSPSNEYSRLIPLGLTGRISLQSKGLSRVFNTTFKSINSSAFFMVQLSHPYVTTGKTIAFQYTASNPFQNCVSLLEIVGTPIWICCNHICIFNQYLKA</sequence>
<accession>A0ABN8ZYG1</accession>
<protein>
    <submittedName>
        <fullName evidence="1">Uncharacterized protein</fullName>
    </submittedName>
</protein>
<gene>
    <name evidence="1" type="ORF">MRATA1EN1_LOCUS27437</name>
</gene>
<evidence type="ECO:0000313" key="2">
    <source>
        <dbReference type="Proteomes" id="UP001176941"/>
    </source>
</evidence>
<reference evidence="1" key="1">
    <citation type="submission" date="2023-04" db="EMBL/GenBank/DDBJ databases">
        <authorList>
            <consortium name="ELIXIR-Norway"/>
        </authorList>
    </citation>
    <scope>NUCLEOTIDE SEQUENCE [LARGE SCALE GENOMIC DNA]</scope>
</reference>